<dbReference type="InterPro" id="IPR024758">
    <property type="entry name" value="Inp1"/>
</dbReference>
<dbReference type="Proteomes" id="UP001187682">
    <property type="component" value="Unassembled WGS sequence"/>
</dbReference>
<feature type="region of interest" description="Disordered" evidence="6">
    <location>
        <begin position="521"/>
        <end position="661"/>
    </location>
</feature>
<feature type="compositionally biased region" description="Basic and acidic residues" evidence="6">
    <location>
        <begin position="249"/>
        <end position="261"/>
    </location>
</feature>
<feature type="compositionally biased region" description="Polar residues" evidence="6">
    <location>
        <begin position="317"/>
        <end position="345"/>
    </location>
</feature>
<evidence type="ECO:0000313" key="7">
    <source>
        <dbReference type="EMBL" id="SPO05512.1"/>
    </source>
</evidence>
<feature type="region of interest" description="Disordered" evidence="6">
    <location>
        <begin position="1"/>
        <end position="40"/>
    </location>
</feature>
<comment type="caution">
    <text evidence="7">The sequence shown here is derived from an EMBL/GenBank/DDBJ whole genome shotgun (WGS) entry which is preliminary data.</text>
</comment>
<feature type="region of interest" description="Disordered" evidence="6">
    <location>
        <begin position="205"/>
        <end position="402"/>
    </location>
</feature>
<proteinExistence type="inferred from homology"/>
<evidence type="ECO:0000256" key="3">
    <source>
        <dbReference type="ARBA" id="ARBA00010707"/>
    </source>
</evidence>
<keyword evidence="5" id="KW-0472">Membrane</keyword>
<comment type="subcellular location">
    <subcellularLocation>
        <location evidence="2">Peroxisome membrane</location>
        <topology evidence="2">Peripheral membrane protein</topology>
    </subcellularLocation>
</comment>
<evidence type="ECO:0000256" key="5">
    <source>
        <dbReference type="ARBA" id="ARBA00023136"/>
    </source>
</evidence>
<dbReference type="AlphaFoldDB" id="A0AAE8N3W5"/>
<sequence length="891" mass="94857">MEAPGSRFSAPRRTVTAPVGFPPSQQASSSSSSSSTQGSVETLYNHPNVKIIAFTASARSVPRSPSANGSPADDGQGALSWSSQLERTIAVGTFRIYRAPGSVAFLNCGSALQPILPKSQCWCIEEDSSKFVLQIRKPQYWRIELPVVDAEDVQRAVLLKDIFDKILLFEKTRCPFQRSFTVVLPEPPKTPVQKKPWTPVRRSFVTAPWQPGSPEVSPTATPKSARSFPASPLKSARSASAAQLPSLDISDRDSARLKEGEYVESPKIMEPAREAGSAAREPDTTKPDTAESGMTKSDTMEPDATKSDTKELDATVADTTQPDATKPDTIQPNSTGDTSAQTTSPGAVEVARSAPRPAATGPEESGATKPDQAGPQLEPPAEELKESPESPQETPARVETPVKVKEVVLVIEERITEDPTPLTAVNEAITQAQQQAAIISPINSPAHAHAYGRTASPSSAPGLRNISPLPAPVIATAPAAKADMSTRISAYEPLQFRRSPITAMESYEDLQATLDTRQCATPPIQEEEERDAGETIRDETLVSDDVADEVHEGSGQGANILRKRKLRRYGGFASSRSATMPPRLTVVTSTPPPPPAAPKPDLTVGTETDACNADSEKPEAASPTESSDSFHSVQAWQSPTTTPITSAPGSPDQDTSPQTFPYPHDNIFMSSQASHHRDISDLTVTPHTRCTWDAMSTSSGVSQLSAITAPDQSLAPTEVTLKSNASEDGTCHTSAVAARPLIRHRSTASISSNRALSPLPPAATLFSPKPRAVVPRAAGGTRMELLKRVPMAIVSKTCEMLLGPPAYLVQLMLKVASRITAGEWQGLAFGFGEGGEKIPVQWDYSDGDLSGWSEGEADYVTPPLEGTGRTLGGGDSSDDEADDSGRSWGVD</sequence>
<feature type="compositionally biased region" description="Basic and acidic residues" evidence="6">
    <location>
        <begin position="280"/>
        <end position="289"/>
    </location>
</feature>
<keyword evidence="8" id="KW-1185">Reference proteome</keyword>
<comment type="function">
    <text evidence="1">Required for peroxisome inheritance.</text>
</comment>
<evidence type="ECO:0000256" key="2">
    <source>
        <dbReference type="ARBA" id="ARBA00004421"/>
    </source>
</evidence>
<name>A0AAE8N3W5_9PEZI</name>
<dbReference type="Pfam" id="PF12634">
    <property type="entry name" value="Inp1"/>
    <property type="match status" value="1"/>
</dbReference>
<dbReference type="GO" id="GO:0045033">
    <property type="term" value="P:peroxisome inheritance"/>
    <property type="evidence" value="ECO:0007669"/>
    <property type="project" value="InterPro"/>
</dbReference>
<gene>
    <name evidence="7" type="ORF">DNG_08199</name>
</gene>
<evidence type="ECO:0000313" key="8">
    <source>
        <dbReference type="Proteomes" id="UP001187682"/>
    </source>
</evidence>
<feature type="compositionally biased region" description="Basic and acidic residues" evidence="6">
    <location>
        <begin position="303"/>
        <end position="313"/>
    </location>
</feature>
<dbReference type="GO" id="GO:0005780">
    <property type="term" value="C:extrinsic component of intraperoxisomal membrane"/>
    <property type="evidence" value="ECO:0007669"/>
    <property type="project" value="InterPro"/>
</dbReference>
<evidence type="ECO:0000256" key="1">
    <source>
        <dbReference type="ARBA" id="ARBA00003594"/>
    </source>
</evidence>
<dbReference type="EMBL" id="ONZQ02000013">
    <property type="protein sequence ID" value="SPO05512.1"/>
    <property type="molecule type" value="Genomic_DNA"/>
</dbReference>
<reference evidence="7" key="1">
    <citation type="submission" date="2018-03" db="EMBL/GenBank/DDBJ databases">
        <authorList>
            <person name="Guldener U."/>
        </authorList>
    </citation>
    <scope>NUCLEOTIDE SEQUENCE</scope>
</reference>
<comment type="similarity">
    <text evidence="3">Belongs to the INP1 family.</text>
</comment>
<feature type="compositionally biased region" description="Low complexity" evidence="6">
    <location>
        <begin position="24"/>
        <end position="39"/>
    </location>
</feature>
<evidence type="ECO:0000256" key="6">
    <source>
        <dbReference type="SAM" id="MobiDB-lite"/>
    </source>
</evidence>
<feature type="compositionally biased region" description="Polar residues" evidence="6">
    <location>
        <begin position="623"/>
        <end position="659"/>
    </location>
</feature>
<evidence type="ECO:0000256" key="4">
    <source>
        <dbReference type="ARBA" id="ARBA00021397"/>
    </source>
</evidence>
<feature type="region of interest" description="Disordered" evidence="6">
    <location>
        <begin position="853"/>
        <end position="891"/>
    </location>
</feature>
<accession>A0AAE8N3W5</accession>
<organism evidence="7 8">
    <name type="scientific">Cephalotrichum gorgonifer</name>
    <dbReference type="NCBI Taxonomy" id="2041049"/>
    <lineage>
        <taxon>Eukaryota</taxon>
        <taxon>Fungi</taxon>
        <taxon>Dikarya</taxon>
        <taxon>Ascomycota</taxon>
        <taxon>Pezizomycotina</taxon>
        <taxon>Sordariomycetes</taxon>
        <taxon>Hypocreomycetidae</taxon>
        <taxon>Microascales</taxon>
        <taxon>Microascaceae</taxon>
        <taxon>Cephalotrichum</taxon>
    </lineage>
</organism>
<protein>
    <recommendedName>
        <fullName evidence="4">Inheritance of peroxisomes protein 1</fullName>
    </recommendedName>
</protein>